<reference evidence="2" key="1">
    <citation type="journal article" date="2018" name="Front. Microbiol.">
        <title>Genome-Based Analysis Reveals the Taxonomy and Diversity of the Family Idiomarinaceae.</title>
        <authorList>
            <person name="Liu Y."/>
            <person name="Lai Q."/>
            <person name="Shao Z."/>
        </authorList>
    </citation>
    <scope>NUCLEOTIDE SEQUENCE [LARGE SCALE GENOMIC DNA]</scope>
    <source>
        <strain evidence="2">c121</strain>
    </source>
</reference>
<sequence length="192" mass="22306">MQKEYYKLRTLEQFERIADILVNNRLFCSKLRDLNDPMEGFFHANIEGKGFSTLYVKGDPRRICSLSGSVQSIKLWSQYGDDHKGIAIRFEPETLPQKVTYSNQLYTLGKEEHLTNSEILTKLKEWEYEDEYRYISSNDKFLFGSVTGIVFGIRTPDASKNLIQKMADSLKIPTFGTKLNTKNYTIEILHNQ</sequence>
<accession>A0A432YZG0</accession>
<dbReference type="Proteomes" id="UP000287022">
    <property type="component" value="Unassembled WGS sequence"/>
</dbReference>
<protein>
    <submittedName>
        <fullName evidence="1">DUF2971 domain-containing protein</fullName>
    </submittedName>
</protein>
<evidence type="ECO:0000313" key="2">
    <source>
        <dbReference type="Proteomes" id="UP000287022"/>
    </source>
</evidence>
<evidence type="ECO:0000313" key="1">
    <source>
        <dbReference type="EMBL" id="RUO69004.1"/>
    </source>
</evidence>
<proteinExistence type="predicted"/>
<organism evidence="1 2">
    <name type="scientific">Pseudidiomarina sediminum</name>
    <dbReference type="NCBI Taxonomy" id="431675"/>
    <lineage>
        <taxon>Bacteria</taxon>
        <taxon>Pseudomonadati</taxon>
        <taxon>Pseudomonadota</taxon>
        <taxon>Gammaproteobacteria</taxon>
        <taxon>Alteromonadales</taxon>
        <taxon>Idiomarinaceae</taxon>
        <taxon>Pseudidiomarina</taxon>
    </lineage>
</organism>
<dbReference type="STRING" id="1122124.GCA_000423165_02378"/>
<gene>
    <name evidence="1" type="ORF">CWI80_12300</name>
</gene>
<comment type="caution">
    <text evidence="1">The sequence shown here is derived from an EMBL/GenBank/DDBJ whole genome shotgun (WGS) entry which is preliminary data.</text>
</comment>
<dbReference type="AlphaFoldDB" id="A0A432YZG0"/>
<dbReference type="RefSeq" id="WP_026861061.1">
    <property type="nucleotide sequence ID" value="NZ_PIQE01000006.1"/>
</dbReference>
<keyword evidence="2" id="KW-1185">Reference proteome</keyword>
<name>A0A432YZG0_9GAMM</name>
<dbReference type="EMBL" id="PIQE01000006">
    <property type="protein sequence ID" value="RUO69004.1"/>
    <property type="molecule type" value="Genomic_DNA"/>
</dbReference>